<dbReference type="Gene3D" id="2.40.50.100">
    <property type="match status" value="1"/>
</dbReference>
<dbReference type="InterPro" id="IPR017871">
    <property type="entry name" value="ABC_transporter-like_CS"/>
</dbReference>
<dbReference type="InterPro" id="IPR013611">
    <property type="entry name" value="Transp-assoc_OB_typ2"/>
</dbReference>
<evidence type="ECO:0000256" key="2">
    <source>
        <dbReference type="ARBA" id="ARBA00022475"/>
    </source>
</evidence>
<dbReference type="GO" id="GO:0016887">
    <property type="term" value="F:ATP hydrolysis activity"/>
    <property type="evidence" value="ECO:0007669"/>
    <property type="project" value="InterPro"/>
</dbReference>
<keyword evidence="2 8" id="KW-1003">Cell membrane</keyword>
<dbReference type="EMBL" id="CP046915">
    <property type="protein sequence ID" value="QGZ64695.1"/>
    <property type="molecule type" value="Genomic_DNA"/>
</dbReference>
<sequence length="383" mass="41713">MKSDDSSARSPARPSTSGKPVAVSMEGVVAKYREQTILHDLSLKIGQGEFLTLLGPSGCGKTTLLNLIAGFTQANQGEIFIDGNLVTALPPHEREIGIVFQNYALFPHMDVARNIGYGLRMRGVPKAEIAQRVEAAMQLVKLNGLGHRMPRELSGGQQQRVALARALVIKPKVLLLDEPFSALDKSLRGAMQVEIREIQRELGVTTVFVTHDQGEALSMSDRIAVMSRGRICQIATPDEIYRRPTDPFVASFLGDVNILPSHFHGEDASHLHLRLGSGLVSVERERLVGGEHGGGRMDIYVRPEHIRFEPLGVDSVLTGTVVNHVFQGDHVDTYVDVNVVADGSQRVMVRTAGLDSIERFPIGTVTALALPPRNLTVFPEATA</sequence>
<evidence type="ECO:0000256" key="8">
    <source>
        <dbReference type="RuleBase" id="RU364083"/>
    </source>
</evidence>
<gene>
    <name evidence="8 11" type="primary">potA</name>
    <name evidence="11" type="ORF">FAZ98_22945</name>
</gene>
<dbReference type="GO" id="GO:0015847">
    <property type="term" value="P:putrescine transport"/>
    <property type="evidence" value="ECO:0007669"/>
    <property type="project" value="UniProtKB-ARBA"/>
</dbReference>
<evidence type="ECO:0000256" key="6">
    <source>
        <dbReference type="ARBA" id="ARBA00022967"/>
    </source>
</evidence>
<dbReference type="InterPro" id="IPR050093">
    <property type="entry name" value="ABC_SmlMolc_Importer"/>
</dbReference>
<dbReference type="NCBIfam" id="TIGR01187">
    <property type="entry name" value="potA"/>
    <property type="match status" value="1"/>
</dbReference>
<comment type="similarity">
    <text evidence="8">Belongs to the ABC transporter superfamily. Spermidine/putrescine importer (TC 3.A.1.11.1) family.</text>
</comment>
<dbReference type="EC" id="7.6.2.11" evidence="8"/>
<dbReference type="InterPro" id="IPR003439">
    <property type="entry name" value="ABC_transporter-like_ATP-bd"/>
</dbReference>
<reference evidence="11 12" key="1">
    <citation type="submission" date="2019-12" db="EMBL/GenBank/DDBJ databases">
        <title>Paraburkholderia acidiphila 7Q-K02 sp. nov and Paraburkholderia acidisoli DHF22 sp. nov., two strains isolated from forest soil.</title>
        <authorList>
            <person name="Gao Z."/>
            <person name="Qiu L."/>
        </authorList>
    </citation>
    <scope>NUCLEOTIDE SEQUENCE [LARGE SCALE GENOMIC DNA]</scope>
    <source>
        <strain evidence="11 12">DHF22</strain>
    </source>
</reference>
<dbReference type="Proteomes" id="UP000433577">
    <property type="component" value="Chromosome 3"/>
</dbReference>
<protein>
    <recommendedName>
        <fullName evidence="8">Spermidine/putrescine import ATP-binding protein PotA</fullName>
        <ecNumber evidence="8">7.6.2.11</ecNumber>
    </recommendedName>
</protein>
<keyword evidence="6 8" id="KW-1278">Translocase</keyword>
<proteinExistence type="inferred from homology"/>
<evidence type="ECO:0000256" key="4">
    <source>
        <dbReference type="ARBA" id="ARBA00022741"/>
    </source>
</evidence>
<keyword evidence="7 8" id="KW-0472">Membrane</keyword>
<evidence type="ECO:0000256" key="3">
    <source>
        <dbReference type="ARBA" id="ARBA00022519"/>
    </source>
</evidence>
<feature type="region of interest" description="Disordered" evidence="9">
    <location>
        <begin position="1"/>
        <end position="20"/>
    </location>
</feature>
<dbReference type="AlphaFoldDB" id="A0A7Z2GMU0"/>
<keyword evidence="3" id="KW-0997">Cell inner membrane</keyword>
<evidence type="ECO:0000313" key="12">
    <source>
        <dbReference type="Proteomes" id="UP000433577"/>
    </source>
</evidence>
<dbReference type="InterPro" id="IPR027417">
    <property type="entry name" value="P-loop_NTPase"/>
</dbReference>
<comment type="function">
    <text evidence="8">Part of the ABC transporter complex PotABCD involved in spermidine/putrescine import. Responsible for energy coupling to the transport system.</text>
</comment>
<dbReference type="SMART" id="SM00382">
    <property type="entry name" value="AAA"/>
    <property type="match status" value="1"/>
</dbReference>
<dbReference type="OrthoDB" id="5298774at2"/>
<dbReference type="GO" id="GO:0015417">
    <property type="term" value="F:ABC-type polyamine transporter activity"/>
    <property type="evidence" value="ECO:0007669"/>
    <property type="project" value="UniProtKB-EC"/>
</dbReference>
<dbReference type="GO" id="GO:0005524">
    <property type="term" value="F:ATP binding"/>
    <property type="evidence" value="ECO:0007669"/>
    <property type="project" value="UniProtKB-KW"/>
</dbReference>
<dbReference type="SUPFAM" id="SSF52540">
    <property type="entry name" value="P-loop containing nucleoside triphosphate hydrolases"/>
    <property type="match status" value="1"/>
</dbReference>
<organism evidence="11 12">
    <name type="scientific">Paraburkholderia acidisoli</name>
    <dbReference type="NCBI Taxonomy" id="2571748"/>
    <lineage>
        <taxon>Bacteria</taxon>
        <taxon>Pseudomonadati</taxon>
        <taxon>Pseudomonadota</taxon>
        <taxon>Betaproteobacteria</taxon>
        <taxon>Burkholderiales</taxon>
        <taxon>Burkholderiaceae</taxon>
        <taxon>Paraburkholderia</taxon>
    </lineage>
</organism>
<dbReference type="InterPro" id="IPR008995">
    <property type="entry name" value="Mo/tungstate-bd_C_term_dom"/>
</dbReference>
<dbReference type="PROSITE" id="PS00211">
    <property type="entry name" value="ABC_TRANSPORTER_1"/>
    <property type="match status" value="1"/>
</dbReference>
<accession>A0A7Z2GMU0</accession>
<comment type="catalytic activity">
    <reaction evidence="8">
        <text>ATP + H2O + polyamine-[polyamine-binding protein]Side 1 = ADP + phosphate + polyamineSide 2 + [polyamine-binding protein]Side 1.</text>
        <dbReference type="EC" id="7.6.2.11"/>
    </reaction>
</comment>
<evidence type="ECO:0000256" key="7">
    <source>
        <dbReference type="ARBA" id="ARBA00023136"/>
    </source>
</evidence>
<evidence type="ECO:0000313" key="11">
    <source>
        <dbReference type="EMBL" id="QGZ64695.1"/>
    </source>
</evidence>
<dbReference type="Gene3D" id="3.40.50.300">
    <property type="entry name" value="P-loop containing nucleotide triphosphate hydrolases"/>
    <property type="match status" value="1"/>
</dbReference>
<dbReference type="KEGG" id="pacs:FAZ98_22945"/>
<dbReference type="PANTHER" id="PTHR42781">
    <property type="entry name" value="SPERMIDINE/PUTRESCINE IMPORT ATP-BINDING PROTEIN POTA"/>
    <property type="match status" value="1"/>
</dbReference>
<comment type="subunit">
    <text evidence="8">The complex is composed of two ATP-binding proteins (PotA), two transmembrane proteins (PotB and PotC) and a solute-binding protein (PotD).</text>
</comment>
<dbReference type="PANTHER" id="PTHR42781:SF4">
    <property type="entry name" value="SPERMIDINE_PUTRESCINE IMPORT ATP-BINDING PROTEIN POTA"/>
    <property type="match status" value="1"/>
</dbReference>
<keyword evidence="4 8" id="KW-0547">Nucleotide-binding</keyword>
<dbReference type="Pfam" id="PF00005">
    <property type="entry name" value="ABC_tran"/>
    <property type="match status" value="1"/>
</dbReference>
<name>A0A7Z2GMU0_9BURK</name>
<dbReference type="RefSeq" id="WP_158954381.1">
    <property type="nucleotide sequence ID" value="NZ_CP046915.1"/>
</dbReference>
<evidence type="ECO:0000259" key="10">
    <source>
        <dbReference type="PROSITE" id="PS50893"/>
    </source>
</evidence>
<keyword evidence="5 8" id="KW-0067">ATP-binding</keyword>
<evidence type="ECO:0000256" key="9">
    <source>
        <dbReference type="SAM" id="MobiDB-lite"/>
    </source>
</evidence>
<dbReference type="InterPro" id="IPR003593">
    <property type="entry name" value="AAA+_ATPase"/>
</dbReference>
<dbReference type="GO" id="GO:0043190">
    <property type="term" value="C:ATP-binding cassette (ABC) transporter complex"/>
    <property type="evidence" value="ECO:0007669"/>
    <property type="project" value="InterPro"/>
</dbReference>
<evidence type="ECO:0000256" key="1">
    <source>
        <dbReference type="ARBA" id="ARBA00022448"/>
    </source>
</evidence>
<keyword evidence="1 8" id="KW-0813">Transport</keyword>
<dbReference type="SUPFAM" id="SSF50331">
    <property type="entry name" value="MOP-like"/>
    <property type="match status" value="1"/>
</dbReference>
<dbReference type="PROSITE" id="PS50893">
    <property type="entry name" value="ABC_TRANSPORTER_2"/>
    <property type="match status" value="1"/>
</dbReference>
<keyword evidence="12" id="KW-1185">Reference proteome</keyword>
<dbReference type="Pfam" id="PF08402">
    <property type="entry name" value="TOBE_2"/>
    <property type="match status" value="1"/>
</dbReference>
<dbReference type="InterPro" id="IPR005893">
    <property type="entry name" value="PotA-like"/>
</dbReference>
<feature type="domain" description="ABC transporter" evidence="10">
    <location>
        <begin position="23"/>
        <end position="253"/>
    </location>
</feature>
<evidence type="ECO:0000256" key="5">
    <source>
        <dbReference type="ARBA" id="ARBA00022840"/>
    </source>
</evidence>
<dbReference type="FunFam" id="3.40.50.300:FF:000133">
    <property type="entry name" value="Spermidine/putrescine import ATP-binding protein PotA"/>
    <property type="match status" value="1"/>
</dbReference>